<keyword evidence="2" id="KW-1185">Reference proteome</keyword>
<evidence type="ECO:0000313" key="2">
    <source>
        <dbReference type="Proteomes" id="UP001264980"/>
    </source>
</evidence>
<gene>
    <name evidence="1" type="ORF">J2W84_002623</name>
</gene>
<comment type="caution">
    <text evidence="1">The sequence shown here is derived from an EMBL/GenBank/DDBJ whole genome shotgun (WGS) entry which is preliminary data.</text>
</comment>
<reference evidence="1 2" key="1">
    <citation type="submission" date="2023-07" db="EMBL/GenBank/DDBJ databases">
        <title>Sorghum-associated microbial communities from plants grown in Nebraska, USA.</title>
        <authorList>
            <person name="Schachtman D."/>
        </authorList>
    </citation>
    <scope>NUCLEOTIDE SEQUENCE [LARGE SCALE GENOMIC DNA]</scope>
    <source>
        <strain evidence="1 2">BE57</strain>
    </source>
</reference>
<accession>A0ABU1QX55</accession>
<proteinExistence type="predicted"/>
<sequence>METSYKSAFRFVDVAQILIKESDEKDTKFIAALNTVIEQIDEQREGYGKKLVKIQRKHAAEDKFGCILRDERGNYRYKKDQEEAMEEKIEELFNHETSVEFDPEYVDEESIPASVPKHVRKWLIGFVIEPVEEEPTPAKKLLNSLPTTNNTTDEK</sequence>
<dbReference type="RefSeq" id="WP_309983547.1">
    <property type="nucleotide sequence ID" value="NZ_JAVDTI010000002.1"/>
</dbReference>
<evidence type="ECO:0000313" key="1">
    <source>
        <dbReference type="EMBL" id="MDR6805577.1"/>
    </source>
</evidence>
<organism evidence="1 2">
    <name type="scientific">Dyadobacter fermentans</name>
    <dbReference type="NCBI Taxonomy" id="94254"/>
    <lineage>
        <taxon>Bacteria</taxon>
        <taxon>Pseudomonadati</taxon>
        <taxon>Bacteroidota</taxon>
        <taxon>Cytophagia</taxon>
        <taxon>Cytophagales</taxon>
        <taxon>Spirosomataceae</taxon>
        <taxon>Dyadobacter</taxon>
    </lineage>
</organism>
<dbReference type="Proteomes" id="UP001264980">
    <property type="component" value="Unassembled WGS sequence"/>
</dbReference>
<protein>
    <submittedName>
        <fullName evidence="1">Uncharacterized protein</fullName>
    </submittedName>
</protein>
<dbReference type="EMBL" id="JAVDTI010000002">
    <property type="protein sequence ID" value="MDR6805577.1"/>
    <property type="molecule type" value="Genomic_DNA"/>
</dbReference>
<name>A0ABU1QX55_9BACT</name>